<feature type="active site" description="For sulfotransferase activity" evidence="14">
    <location>
        <position position="67"/>
    </location>
</feature>
<dbReference type="Pfam" id="PF00685">
    <property type="entry name" value="Sulfotransfer_1"/>
    <property type="match status" value="1"/>
</dbReference>
<feature type="binding site" evidence="15">
    <location>
        <position position="266"/>
    </location>
    <ligand>
        <name>3'-phosphoadenylyl sulfate</name>
        <dbReference type="ChEBI" id="CHEBI:58339"/>
    </ligand>
</feature>
<feature type="binding site" evidence="15">
    <location>
        <position position="158"/>
    </location>
    <ligand>
        <name>3'-phosphoadenylyl sulfate</name>
        <dbReference type="ChEBI" id="CHEBI:58339"/>
    </ligand>
</feature>
<protein>
    <recommendedName>
        <fullName evidence="12">Heparan sulfate glucosamine 3-O-sulfotransferase 5</fullName>
        <ecNumber evidence="11">2.8.2.23</ecNumber>
    </recommendedName>
    <alternativeName>
        <fullName evidence="13">Heparan sulfate D-glucosaminyl 3-O-sulfotransferase 5</fullName>
    </alternativeName>
</protein>
<organism evidence="18 19">
    <name type="scientific">Galendromus occidentalis</name>
    <name type="common">western predatory mite</name>
    <dbReference type="NCBI Taxonomy" id="34638"/>
    <lineage>
        <taxon>Eukaryota</taxon>
        <taxon>Metazoa</taxon>
        <taxon>Ecdysozoa</taxon>
        <taxon>Arthropoda</taxon>
        <taxon>Chelicerata</taxon>
        <taxon>Arachnida</taxon>
        <taxon>Acari</taxon>
        <taxon>Parasitiformes</taxon>
        <taxon>Mesostigmata</taxon>
        <taxon>Gamasina</taxon>
        <taxon>Phytoseioidea</taxon>
        <taxon>Phytoseiidae</taxon>
        <taxon>Typhlodrominae</taxon>
        <taxon>Galendromus</taxon>
    </lineage>
</organism>
<name>A0AAJ6QVZ0_9ACAR</name>
<feature type="domain" description="Sulfotransferase" evidence="17">
    <location>
        <begin position="58"/>
        <end position="302"/>
    </location>
</feature>
<dbReference type="EC" id="2.8.2.23" evidence="11"/>
<gene>
    <name evidence="19" type="primary">LOC100899654</name>
</gene>
<dbReference type="Gene3D" id="3.40.50.300">
    <property type="entry name" value="P-loop containing nucleotide triphosphate hydrolases"/>
    <property type="match status" value="1"/>
</dbReference>
<dbReference type="GO" id="GO:0000139">
    <property type="term" value="C:Golgi membrane"/>
    <property type="evidence" value="ECO:0007669"/>
    <property type="project" value="UniProtKB-SubCell"/>
</dbReference>
<evidence type="ECO:0000313" key="19">
    <source>
        <dbReference type="RefSeq" id="XP_003745786.2"/>
    </source>
</evidence>
<evidence type="ECO:0000256" key="1">
    <source>
        <dbReference type="ARBA" id="ARBA00004323"/>
    </source>
</evidence>
<feature type="binding site" evidence="15">
    <location>
        <begin position="283"/>
        <end position="287"/>
    </location>
    <ligand>
        <name>3'-phosphoadenylyl sulfate</name>
        <dbReference type="ChEBI" id="CHEBI:58339"/>
    </ligand>
</feature>
<evidence type="ECO:0000256" key="8">
    <source>
        <dbReference type="ARBA" id="ARBA00023157"/>
    </source>
</evidence>
<dbReference type="InterPro" id="IPR027417">
    <property type="entry name" value="P-loop_NTPase"/>
</dbReference>
<keyword evidence="8 16" id="KW-1015">Disulfide bond</keyword>
<keyword evidence="3" id="KW-0812">Transmembrane</keyword>
<keyword evidence="18" id="KW-1185">Reference proteome</keyword>
<dbReference type="FunFam" id="3.40.50.300:FF:000603">
    <property type="entry name" value="Sulfotransferase"/>
    <property type="match status" value="1"/>
</dbReference>
<keyword evidence="5" id="KW-1133">Transmembrane helix</keyword>
<dbReference type="RefSeq" id="XP_003745786.2">
    <property type="nucleotide sequence ID" value="XM_003745738.2"/>
</dbReference>
<evidence type="ECO:0000256" key="13">
    <source>
        <dbReference type="ARBA" id="ARBA00077477"/>
    </source>
</evidence>
<comment type="subcellular location">
    <subcellularLocation>
        <location evidence="1">Golgi apparatus membrane</location>
        <topology evidence="1">Single-pass type II membrane protein</topology>
    </subcellularLocation>
</comment>
<feature type="disulfide bond" evidence="16">
    <location>
        <begin position="267"/>
        <end position="278"/>
    </location>
</feature>
<evidence type="ECO:0000256" key="9">
    <source>
        <dbReference type="ARBA" id="ARBA00023180"/>
    </source>
</evidence>
<proteinExistence type="predicted"/>
<feature type="binding site" evidence="15">
    <location>
        <position position="150"/>
    </location>
    <ligand>
        <name>3'-phosphoadenylyl sulfate</name>
        <dbReference type="ChEBI" id="CHEBI:58339"/>
    </ligand>
</feature>
<evidence type="ECO:0000313" key="18">
    <source>
        <dbReference type="Proteomes" id="UP000694867"/>
    </source>
</evidence>
<dbReference type="GO" id="GO:0008467">
    <property type="term" value="F:[heparan sulfate]-glucosamine 3-sulfotransferase activity"/>
    <property type="evidence" value="ECO:0007669"/>
    <property type="project" value="UniProtKB-EC"/>
</dbReference>
<dbReference type="AlphaFoldDB" id="A0AAJ6QVZ0"/>
<reference evidence="19" key="1">
    <citation type="submission" date="2025-08" db="UniProtKB">
        <authorList>
            <consortium name="RefSeq"/>
        </authorList>
    </citation>
    <scope>IDENTIFICATION</scope>
</reference>
<dbReference type="KEGG" id="goe:100899654"/>
<keyword evidence="6" id="KW-0333">Golgi apparatus</keyword>
<comment type="catalytic activity">
    <reaction evidence="10">
        <text>alpha-D-glucosaminyl-[heparan sulfate](n) + 3'-phosphoadenylyl sulfate = 3-sulfo-alpha-D-glucosaminyl-[heparan sulfate](n) + adenosine 3',5'-bisphosphate + H(+)</text>
        <dbReference type="Rhea" id="RHEA:15461"/>
        <dbReference type="Rhea" id="RHEA-COMP:9830"/>
        <dbReference type="Rhea" id="RHEA-COMP:9831"/>
        <dbReference type="ChEBI" id="CHEBI:15378"/>
        <dbReference type="ChEBI" id="CHEBI:58339"/>
        <dbReference type="ChEBI" id="CHEBI:58343"/>
        <dbReference type="ChEBI" id="CHEBI:58388"/>
        <dbReference type="ChEBI" id="CHEBI:70975"/>
        <dbReference type="EC" id="2.8.2.23"/>
    </reaction>
</comment>
<evidence type="ECO:0000256" key="5">
    <source>
        <dbReference type="ARBA" id="ARBA00022989"/>
    </source>
</evidence>
<dbReference type="Proteomes" id="UP000694867">
    <property type="component" value="Unplaced"/>
</dbReference>
<dbReference type="PANTHER" id="PTHR10605">
    <property type="entry name" value="HEPARAN SULFATE SULFOTRANSFERASE"/>
    <property type="match status" value="1"/>
</dbReference>
<dbReference type="InterPro" id="IPR037359">
    <property type="entry name" value="NST/OST"/>
</dbReference>
<evidence type="ECO:0000256" key="15">
    <source>
        <dbReference type="PIRSR" id="PIRSR637359-2"/>
    </source>
</evidence>
<accession>A0AAJ6QVZ0</accession>
<evidence type="ECO:0000256" key="12">
    <source>
        <dbReference type="ARBA" id="ARBA00071906"/>
    </source>
</evidence>
<dbReference type="SUPFAM" id="SSF52540">
    <property type="entry name" value="P-loop containing nucleoside triphosphate hydrolases"/>
    <property type="match status" value="1"/>
</dbReference>
<dbReference type="InterPro" id="IPR000863">
    <property type="entry name" value="Sulfotransferase_dom"/>
</dbReference>
<evidence type="ECO:0000256" key="3">
    <source>
        <dbReference type="ARBA" id="ARBA00022692"/>
    </source>
</evidence>
<evidence type="ECO:0000256" key="10">
    <source>
        <dbReference type="ARBA" id="ARBA00052516"/>
    </source>
</evidence>
<evidence type="ECO:0000256" key="2">
    <source>
        <dbReference type="ARBA" id="ARBA00022679"/>
    </source>
</evidence>
<keyword evidence="4" id="KW-0735">Signal-anchor</keyword>
<keyword evidence="2" id="KW-0808">Transferase</keyword>
<evidence type="ECO:0000256" key="7">
    <source>
        <dbReference type="ARBA" id="ARBA00023136"/>
    </source>
</evidence>
<feature type="binding site" evidence="15">
    <location>
        <begin position="67"/>
        <end position="71"/>
    </location>
    <ligand>
        <name>3'-phosphoadenylyl sulfate</name>
        <dbReference type="ChEBI" id="CHEBI:58339"/>
    </ligand>
</feature>
<dbReference type="GeneID" id="100899654"/>
<sequence>MGPLNHVMQATPVAALKQSSQMPSNQPDQMLIMVTENLTYSGDSSTPPARAGAVKRLPQCIIIGARKGGTRALLEFLNLHPGIEKATDEVHFFDDDTKYRMGLDWYRTRMPPSTSEQITIEKSPAYFVTDRVPERMWAMNSSLRLLLIVRDPVVRLISDYAQLAENRRMRRESAGKDKNKVPLFEQVVLTPEGRVNTEYRPVGTSIYAVYFRRWLAYFPRRQIHVIDGDRLIREPFQEVQKVENFLGLPARISEDAFYFNKTKGFYCVRPPDDIQDHCLNESKGRKHPKVGPKVISRLRQFYAPFNREFYSLAGHDFGWPEV</sequence>
<evidence type="ECO:0000256" key="16">
    <source>
        <dbReference type="PIRSR" id="PIRSR637359-3"/>
    </source>
</evidence>
<evidence type="ECO:0000256" key="4">
    <source>
        <dbReference type="ARBA" id="ARBA00022968"/>
    </source>
</evidence>
<evidence type="ECO:0000259" key="17">
    <source>
        <dbReference type="Pfam" id="PF00685"/>
    </source>
</evidence>
<evidence type="ECO:0000256" key="11">
    <source>
        <dbReference type="ARBA" id="ARBA00066719"/>
    </source>
</evidence>
<keyword evidence="7" id="KW-0472">Membrane</keyword>
<evidence type="ECO:0000256" key="6">
    <source>
        <dbReference type="ARBA" id="ARBA00023034"/>
    </source>
</evidence>
<dbReference type="PANTHER" id="PTHR10605:SF65">
    <property type="entry name" value="GH20068P"/>
    <property type="match status" value="1"/>
</dbReference>
<keyword evidence="9" id="KW-0325">Glycoprotein</keyword>
<evidence type="ECO:0000256" key="14">
    <source>
        <dbReference type="PIRSR" id="PIRSR637359-1"/>
    </source>
</evidence>